<reference evidence="1 2" key="1">
    <citation type="submission" date="2014-08" db="EMBL/GenBank/DDBJ databases">
        <title>Porphyromonas canoris strain:OH2762 Genome sequencing.</title>
        <authorList>
            <person name="Wallis C."/>
            <person name="Deusch O."/>
            <person name="O'Flynn C."/>
            <person name="Davis I."/>
            <person name="Jospin G."/>
            <person name="Darling A.E."/>
            <person name="Coil D.A."/>
            <person name="Alexiev A."/>
            <person name="Horsfall A."/>
            <person name="Kirkwood N."/>
            <person name="Harris S."/>
            <person name="Eisen J.A."/>
        </authorList>
    </citation>
    <scope>NUCLEOTIDE SEQUENCE [LARGE SCALE GENOMIC DNA]</scope>
    <source>
        <strain evidence="2">COT-108 OH2762</strain>
    </source>
</reference>
<dbReference type="Proteomes" id="UP000030101">
    <property type="component" value="Unassembled WGS sequence"/>
</dbReference>
<dbReference type="SMART" id="SM00855">
    <property type="entry name" value="PGAM"/>
    <property type="match status" value="1"/>
</dbReference>
<dbReference type="Gene3D" id="3.40.50.1240">
    <property type="entry name" value="Phosphoglycerate mutase-like"/>
    <property type="match status" value="1"/>
</dbReference>
<evidence type="ECO:0000313" key="2">
    <source>
        <dbReference type="Proteomes" id="UP000030101"/>
    </source>
</evidence>
<dbReference type="SUPFAM" id="SSF53254">
    <property type="entry name" value="Phosphoglycerate mutase-like"/>
    <property type="match status" value="1"/>
</dbReference>
<dbReference type="EMBL" id="JQZV01000005">
    <property type="protein sequence ID" value="KGN93115.1"/>
    <property type="molecule type" value="Genomic_DNA"/>
</dbReference>
<comment type="caution">
    <text evidence="1">The sequence shown here is derived from an EMBL/GenBank/DDBJ whole genome shotgun (WGS) entry which is preliminary data.</text>
</comment>
<accession>A0ABR4XMU6</accession>
<sequence length="180" mass="20749">MTIDWIRHTSLSIDPILCYGQTDVPVSKNFEREAEQVKQKLDALEHRYDASFTSPLSRATLLADYCGYGDAIRDDRLMEFNFGSWEMRPWYDISDLALGDENLWFATWHQMEIPDGETLQNMILRVEEFISSCKEKGYSHIICFCHGGVINTAQYITGQIGYDDIFKLTPKHGEIISISH</sequence>
<keyword evidence="2" id="KW-1185">Reference proteome</keyword>
<proteinExistence type="predicted"/>
<organism evidence="1 2">
    <name type="scientific">Porphyromonas canoris</name>
    <dbReference type="NCBI Taxonomy" id="36875"/>
    <lineage>
        <taxon>Bacteria</taxon>
        <taxon>Pseudomonadati</taxon>
        <taxon>Bacteroidota</taxon>
        <taxon>Bacteroidia</taxon>
        <taxon>Bacteroidales</taxon>
        <taxon>Porphyromonadaceae</taxon>
        <taxon>Porphyromonas</taxon>
    </lineage>
</organism>
<dbReference type="CDD" id="cd07067">
    <property type="entry name" value="HP_PGM_like"/>
    <property type="match status" value="1"/>
</dbReference>
<dbReference type="RefSeq" id="WP_036789279.1">
    <property type="nucleotide sequence ID" value="NZ_JQZV01000005.1"/>
</dbReference>
<protein>
    <recommendedName>
        <fullName evidence="3">Alpha-ribazole phosphatase</fullName>
    </recommendedName>
</protein>
<dbReference type="InterPro" id="IPR029033">
    <property type="entry name" value="His_PPase_superfam"/>
</dbReference>
<evidence type="ECO:0000313" key="1">
    <source>
        <dbReference type="EMBL" id="KGN93115.1"/>
    </source>
</evidence>
<dbReference type="Pfam" id="PF00300">
    <property type="entry name" value="His_Phos_1"/>
    <property type="match status" value="1"/>
</dbReference>
<dbReference type="InterPro" id="IPR013078">
    <property type="entry name" value="His_Pase_superF_clade-1"/>
</dbReference>
<gene>
    <name evidence="1" type="ORF">HQ43_02735</name>
</gene>
<name>A0ABR4XMU6_9PORP</name>
<evidence type="ECO:0008006" key="3">
    <source>
        <dbReference type="Google" id="ProtNLM"/>
    </source>
</evidence>